<keyword evidence="4" id="KW-0804">Transcription</keyword>
<dbReference type="OrthoDB" id="3239954at2"/>
<keyword evidence="3" id="KW-0805">Transcription regulation</keyword>
<accession>A0A087E1T1</accession>
<dbReference type="Pfam" id="PF00874">
    <property type="entry name" value="PRD"/>
    <property type="match status" value="1"/>
</dbReference>
<dbReference type="InterPro" id="IPR036634">
    <property type="entry name" value="PRD_sf"/>
</dbReference>
<dbReference type="eggNOG" id="COG3711">
    <property type="taxonomic scope" value="Bacteria"/>
</dbReference>
<evidence type="ECO:0000256" key="3">
    <source>
        <dbReference type="ARBA" id="ARBA00023015"/>
    </source>
</evidence>
<feature type="domain" description="PTS EIIB type-2" evidence="5">
    <location>
        <begin position="420"/>
        <end position="512"/>
    </location>
</feature>
<evidence type="ECO:0000259" key="6">
    <source>
        <dbReference type="PROSITE" id="PS51372"/>
    </source>
</evidence>
<dbReference type="InterPro" id="IPR013196">
    <property type="entry name" value="HTH_11"/>
</dbReference>
<dbReference type="EC" id="2.7.1.69" evidence="7"/>
<evidence type="ECO:0000313" key="7">
    <source>
        <dbReference type="EMBL" id="KFJ01732.1"/>
    </source>
</evidence>
<keyword evidence="7" id="KW-0762">Sugar transport</keyword>
<dbReference type="AlphaFoldDB" id="A0A087E1T1"/>
<dbReference type="SUPFAM" id="SSF52794">
    <property type="entry name" value="PTS system IIB component-like"/>
    <property type="match status" value="1"/>
</dbReference>
<proteinExistence type="predicted"/>
<dbReference type="PROSITE" id="PS51099">
    <property type="entry name" value="PTS_EIIB_TYPE_2"/>
    <property type="match status" value="1"/>
</dbReference>
<dbReference type="CDD" id="cd05568">
    <property type="entry name" value="PTS_IIB_bgl_like"/>
    <property type="match status" value="1"/>
</dbReference>
<dbReference type="SUPFAM" id="SSF63520">
    <property type="entry name" value="PTS-regulatory domain, PRD"/>
    <property type="match status" value="2"/>
</dbReference>
<sequence length="513" mass="58487">MTTEHRQALIDYLMNHRGFVSGEQLSAVLGVSTKTITRNVKQVNAQHPNEPIIESQRGRGYRINRQHYLVTTDRDSNAGRPTETNRMTSMGRRDAVLRQLLVASPHSYRIDAVWGKFYVSDSTISSDIKILRSMLHQYHLIRYQDPAQLLHQYHLIVNRSYDQIWVEGSEADVRRSINDLLITDSGILDEDFEHTDQRMQRRDSAFVTHQLDLIEELTHAKIPYPYNVNLFSHLYILIERYRGAGALIDAGSGDDVQLASMRLQGLVKVCECVIRNLDDYLDTTLPSIEVSNLYQYLTSSRIDSGRIAVSEMPERVRAVTGYLIDRVSEDPSYRDIGSNELFVSLAKHIKPLLNRLENHISVKNNLLEQIKLEYPHLFDVVRGASARLVQRYRLNAIDDEENGFITVYFAQALENMHAPINILLVCTTGLGTAQLLKAKIKRRFSELNIVETVAARDPKDALASHDEVDLVISTVGLPSSVHIATLVVSAMFTGEDQEQLEHEVDRIRKEMNR</sequence>
<evidence type="ECO:0000256" key="1">
    <source>
        <dbReference type="ARBA" id="ARBA00022679"/>
    </source>
</evidence>
<evidence type="ECO:0000256" key="4">
    <source>
        <dbReference type="ARBA" id="ARBA00023163"/>
    </source>
</evidence>
<dbReference type="GO" id="GO:0009401">
    <property type="term" value="P:phosphoenolpyruvate-dependent sugar phosphotransferase system"/>
    <property type="evidence" value="ECO:0007669"/>
    <property type="project" value="InterPro"/>
</dbReference>
<dbReference type="PANTHER" id="PTHR30185:SF18">
    <property type="entry name" value="TRANSCRIPTIONAL REGULATOR MTLR"/>
    <property type="match status" value="1"/>
</dbReference>
<dbReference type="GO" id="GO:0006355">
    <property type="term" value="P:regulation of DNA-templated transcription"/>
    <property type="evidence" value="ECO:0007669"/>
    <property type="project" value="InterPro"/>
</dbReference>
<evidence type="ECO:0000256" key="2">
    <source>
        <dbReference type="ARBA" id="ARBA00022737"/>
    </source>
</evidence>
<reference evidence="7 8" key="1">
    <citation type="submission" date="2014-03" db="EMBL/GenBank/DDBJ databases">
        <title>Genomics of Bifidobacteria.</title>
        <authorList>
            <person name="Ventura M."/>
            <person name="Milani C."/>
            <person name="Lugli G.A."/>
        </authorList>
    </citation>
    <scope>NUCLEOTIDE SEQUENCE [LARGE SCALE GENOMIC DNA]</scope>
    <source>
        <strain evidence="7 8">LMG 11597</strain>
    </source>
</reference>
<dbReference type="STRING" id="77635.BISU_1745"/>
<name>A0A087E1T1_9BIFI</name>
<keyword evidence="8" id="KW-1185">Reference proteome</keyword>
<dbReference type="Proteomes" id="UP000029055">
    <property type="component" value="Unassembled WGS sequence"/>
</dbReference>
<organism evidence="7 8">
    <name type="scientific">Bifidobacterium subtile</name>
    <dbReference type="NCBI Taxonomy" id="77635"/>
    <lineage>
        <taxon>Bacteria</taxon>
        <taxon>Bacillati</taxon>
        <taxon>Actinomycetota</taxon>
        <taxon>Actinomycetes</taxon>
        <taxon>Bifidobacteriales</taxon>
        <taxon>Bifidobacteriaceae</taxon>
        <taxon>Bifidobacterium</taxon>
    </lineage>
</organism>
<keyword evidence="7" id="KW-0813">Transport</keyword>
<protein>
    <submittedName>
        <fullName evidence="7">Sugar transporter</fullName>
        <ecNumber evidence="7">2.7.1.69</ecNumber>
    </submittedName>
</protein>
<dbReference type="InterPro" id="IPR011608">
    <property type="entry name" value="PRD"/>
</dbReference>
<dbReference type="InterPro" id="IPR013011">
    <property type="entry name" value="PTS_EIIB_2"/>
</dbReference>
<dbReference type="InterPro" id="IPR036388">
    <property type="entry name" value="WH-like_DNA-bd_sf"/>
</dbReference>
<feature type="domain" description="PRD" evidence="6">
    <location>
        <begin position="311"/>
        <end position="419"/>
    </location>
</feature>
<dbReference type="InterPro" id="IPR036095">
    <property type="entry name" value="PTS_EIIB-like_sf"/>
</dbReference>
<keyword evidence="2" id="KW-0677">Repeat</keyword>
<dbReference type="GO" id="GO:0008982">
    <property type="term" value="F:protein-N(PI)-phosphohistidine-sugar phosphotransferase activity"/>
    <property type="evidence" value="ECO:0007669"/>
    <property type="project" value="InterPro"/>
</dbReference>
<evidence type="ECO:0000259" key="5">
    <source>
        <dbReference type="PROSITE" id="PS51099"/>
    </source>
</evidence>
<dbReference type="Gene3D" id="1.10.1790.10">
    <property type="entry name" value="PRD domain"/>
    <property type="match status" value="1"/>
</dbReference>
<dbReference type="EMBL" id="JGZR01000009">
    <property type="protein sequence ID" value="KFJ01732.1"/>
    <property type="molecule type" value="Genomic_DNA"/>
</dbReference>
<evidence type="ECO:0000313" key="8">
    <source>
        <dbReference type="Proteomes" id="UP000029055"/>
    </source>
</evidence>
<keyword evidence="1 7" id="KW-0808">Transferase</keyword>
<dbReference type="Pfam" id="PF08279">
    <property type="entry name" value="HTH_11"/>
    <property type="match status" value="1"/>
</dbReference>
<dbReference type="PANTHER" id="PTHR30185">
    <property type="entry name" value="CRYPTIC BETA-GLUCOSIDE BGL OPERON ANTITERMINATOR"/>
    <property type="match status" value="1"/>
</dbReference>
<dbReference type="RefSeq" id="WP_034533041.1">
    <property type="nucleotide sequence ID" value="NZ_JGZR01000009.1"/>
</dbReference>
<gene>
    <name evidence="7" type="ORF">BISU_1745</name>
</gene>
<dbReference type="PROSITE" id="PS51372">
    <property type="entry name" value="PRD_2"/>
    <property type="match status" value="1"/>
</dbReference>
<dbReference type="InterPro" id="IPR050661">
    <property type="entry name" value="BglG_antiterminators"/>
</dbReference>
<dbReference type="InterPro" id="IPR003501">
    <property type="entry name" value="PTS_EIIB_2/3"/>
</dbReference>
<dbReference type="Gene3D" id="1.10.10.10">
    <property type="entry name" value="Winged helix-like DNA-binding domain superfamily/Winged helix DNA-binding domain"/>
    <property type="match status" value="1"/>
</dbReference>
<dbReference type="Pfam" id="PF02302">
    <property type="entry name" value="PTS_IIB"/>
    <property type="match status" value="1"/>
</dbReference>
<comment type="caution">
    <text evidence="7">The sequence shown here is derived from an EMBL/GenBank/DDBJ whole genome shotgun (WGS) entry which is preliminary data.</text>
</comment>
<dbReference type="Gene3D" id="3.40.50.2300">
    <property type="match status" value="1"/>
</dbReference>